<comment type="caution">
    <text evidence="8">The sequence shown here is derived from an EMBL/GenBank/DDBJ whole genome shotgun (WGS) entry which is preliminary data.</text>
</comment>
<dbReference type="Proteomes" id="UP001430360">
    <property type="component" value="Unassembled WGS sequence"/>
</dbReference>
<feature type="transmembrane region" description="Helical" evidence="6">
    <location>
        <begin position="48"/>
        <end position="70"/>
    </location>
</feature>
<evidence type="ECO:0000256" key="4">
    <source>
        <dbReference type="ARBA" id="ARBA00023136"/>
    </source>
</evidence>
<dbReference type="InterPro" id="IPR006685">
    <property type="entry name" value="MscS_channel_2nd"/>
</dbReference>
<accession>A0ABS8UFS6</accession>
<dbReference type="InterPro" id="IPR010920">
    <property type="entry name" value="LSM_dom_sf"/>
</dbReference>
<feature type="domain" description="Mechanosensitive ion channel MscS" evidence="7">
    <location>
        <begin position="181"/>
        <end position="247"/>
    </location>
</feature>
<gene>
    <name evidence="8" type="ORF">LTT95_15470</name>
</gene>
<dbReference type="PANTHER" id="PTHR30566:SF25">
    <property type="entry name" value="INNER MEMBRANE PROTEIN"/>
    <property type="match status" value="1"/>
</dbReference>
<keyword evidence="3 6" id="KW-1133">Transmembrane helix</keyword>
<name>A0ABS8UFS6_9GAMM</name>
<keyword evidence="2 6" id="KW-0812">Transmembrane</keyword>
<reference evidence="8" key="1">
    <citation type="submission" date="2021-12" db="EMBL/GenBank/DDBJ databases">
        <authorList>
            <person name="Ulrich A."/>
        </authorList>
    </citation>
    <scope>NUCLEOTIDE SEQUENCE</scope>
    <source>
        <strain evidence="8">A1P009</strain>
    </source>
</reference>
<protein>
    <submittedName>
        <fullName evidence="8">Mechanosensitive ion channel family protein</fullName>
    </submittedName>
</protein>
<evidence type="ECO:0000313" key="9">
    <source>
        <dbReference type="Proteomes" id="UP001430360"/>
    </source>
</evidence>
<sequence length="392" mass="42935">MSSEWTHLAAIAWPLLVALILGVVVHWSLRALARAAGRRAQERMRARIAYVVAVPAAVGLPLLFLSLALNATPIDPDLLGQLRHWIAIGGMLCLTWLVARTVGAVEERILLEHPVDVEDNLAARRVQTQARVISRVIQAGVVLVGVALALMTFPQVRQVGAGLLASAGIIGLIAGVAAQPVFGNLIAGLQIALAQPIRLDDVVIVEGEWGRIEEITSTYVVVRIWDERRLVVPLQWFISNPFQNWTRTSAQLLGTVFLWLDHRAPIPQIRDELQRICEADPRWDRRVCVTQITETDKHTIEVRLLVSARNSGELFDLRCAVREGMLAFLDAHHPQALPRVRNEVTDGDARRAATHAVAPVAHASTQSPGAETAMGTRAEPDLDTGLPSRPAQ</sequence>
<organism evidence="8 9">
    <name type="scientific">Luteimonas fraxinea</name>
    <dbReference type="NCBI Taxonomy" id="2901869"/>
    <lineage>
        <taxon>Bacteria</taxon>
        <taxon>Pseudomonadati</taxon>
        <taxon>Pseudomonadota</taxon>
        <taxon>Gammaproteobacteria</taxon>
        <taxon>Lysobacterales</taxon>
        <taxon>Lysobacteraceae</taxon>
        <taxon>Luteimonas</taxon>
    </lineage>
</organism>
<evidence type="ECO:0000259" key="7">
    <source>
        <dbReference type="Pfam" id="PF00924"/>
    </source>
</evidence>
<evidence type="ECO:0000256" key="1">
    <source>
        <dbReference type="ARBA" id="ARBA00004370"/>
    </source>
</evidence>
<evidence type="ECO:0000256" key="5">
    <source>
        <dbReference type="SAM" id="MobiDB-lite"/>
    </source>
</evidence>
<dbReference type="EMBL" id="JAJQKU010000005">
    <property type="protein sequence ID" value="MCD9098340.1"/>
    <property type="molecule type" value="Genomic_DNA"/>
</dbReference>
<feature type="transmembrane region" description="Helical" evidence="6">
    <location>
        <begin position="6"/>
        <end position="27"/>
    </location>
</feature>
<proteinExistence type="predicted"/>
<evidence type="ECO:0000256" key="3">
    <source>
        <dbReference type="ARBA" id="ARBA00022989"/>
    </source>
</evidence>
<feature type="transmembrane region" description="Helical" evidence="6">
    <location>
        <begin position="132"/>
        <end position="153"/>
    </location>
</feature>
<keyword evidence="9" id="KW-1185">Reference proteome</keyword>
<dbReference type="Gene3D" id="2.30.30.60">
    <property type="match status" value="1"/>
</dbReference>
<evidence type="ECO:0000256" key="2">
    <source>
        <dbReference type="ARBA" id="ARBA00022692"/>
    </source>
</evidence>
<feature type="region of interest" description="Disordered" evidence="5">
    <location>
        <begin position="346"/>
        <end position="392"/>
    </location>
</feature>
<comment type="subcellular location">
    <subcellularLocation>
        <location evidence="1">Membrane</location>
    </subcellularLocation>
</comment>
<feature type="transmembrane region" description="Helical" evidence="6">
    <location>
        <begin position="82"/>
        <end position="99"/>
    </location>
</feature>
<evidence type="ECO:0000256" key="6">
    <source>
        <dbReference type="SAM" id="Phobius"/>
    </source>
</evidence>
<dbReference type="RefSeq" id="WP_232137612.1">
    <property type="nucleotide sequence ID" value="NZ_CP089507.1"/>
</dbReference>
<evidence type="ECO:0000313" key="8">
    <source>
        <dbReference type="EMBL" id="MCD9098340.1"/>
    </source>
</evidence>
<dbReference type="PANTHER" id="PTHR30566">
    <property type="entry name" value="YNAI-RELATED MECHANOSENSITIVE ION CHANNEL"/>
    <property type="match status" value="1"/>
</dbReference>
<dbReference type="SUPFAM" id="SSF50182">
    <property type="entry name" value="Sm-like ribonucleoproteins"/>
    <property type="match status" value="1"/>
</dbReference>
<reference evidence="8" key="2">
    <citation type="journal article" date="2022" name="Syst. Appl. Microbiol.">
        <title>Physiological and genomic characterisation of Luteimonas fraxinea sp. nov., a bacterial species associated with trees tolerant to ash dieback.</title>
        <authorList>
            <person name="Ulrich K."/>
            <person name="Becker R."/>
            <person name="Behrendt U."/>
            <person name="Kube M."/>
            <person name="Schneck V."/>
            <person name="Ulrich A."/>
        </authorList>
    </citation>
    <scope>NUCLEOTIDE SEQUENCE</scope>
    <source>
        <strain evidence="8">A1P009</strain>
    </source>
</reference>
<feature type="transmembrane region" description="Helical" evidence="6">
    <location>
        <begin position="159"/>
        <end position="178"/>
    </location>
</feature>
<feature type="compositionally biased region" description="Low complexity" evidence="5">
    <location>
        <begin position="354"/>
        <end position="363"/>
    </location>
</feature>
<keyword evidence="4 6" id="KW-0472">Membrane</keyword>
<dbReference type="InterPro" id="IPR023408">
    <property type="entry name" value="MscS_beta-dom_sf"/>
</dbReference>
<dbReference type="Gene3D" id="1.10.287.1260">
    <property type="match status" value="1"/>
</dbReference>
<dbReference type="Pfam" id="PF00924">
    <property type="entry name" value="MS_channel_2nd"/>
    <property type="match status" value="1"/>
</dbReference>